<dbReference type="Gene3D" id="2.120.10.30">
    <property type="entry name" value="TolB, C-terminal domain"/>
    <property type="match status" value="1"/>
</dbReference>
<gene>
    <name evidence="2" type="ORF">WJX81_002284</name>
</gene>
<accession>A0AAW1QCN0</accession>
<dbReference type="EMBL" id="JALJOU010000125">
    <property type="protein sequence ID" value="KAK9819241.1"/>
    <property type="molecule type" value="Genomic_DNA"/>
</dbReference>
<reference evidence="2 3" key="1">
    <citation type="journal article" date="2024" name="Nat. Commun.">
        <title>Phylogenomics reveals the evolutionary origins of lichenization in chlorophyte algae.</title>
        <authorList>
            <person name="Puginier C."/>
            <person name="Libourel C."/>
            <person name="Otte J."/>
            <person name="Skaloud P."/>
            <person name="Haon M."/>
            <person name="Grisel S."/>
            <person name="Petersen M."/>
            <person name="Berrin J.G."/>
            <person name="Delaux P.M."/>
            <person name="Dal Grande F."/>
            <person name="Keller J."/>
        </authorList>
    </citation>
    <scope>NUCLEOTIDE SEQUENCE [LARGE SCALE GENOMIC DNA]</scope>
    <source>
        <strain evidence="2 3">SAG 245.80</strain>
    </source>
</reference>
<feature type="compositionally biased region" description="Low complexity" evidence="1">
    <location>
        <begin position="144"/>
        <end position="159"/>
    </location>
</feature>
<sequence length="159" mass="17291">MQWCRDNARVPVQALGPHIAALGMIIYDGTMFPAAFKGSVSIAQHSSWARSQRIGYRVSVVILGPDHCTSVGYDAEFLTGFLLPNNTIWGRPVDLAEMPDGSVLMSDDYFGAVYRITWSRDGRVPPIRYFLRAAAEAPARDAPDQTPAAAPDQALAGHS</sequence>
<organism evidence="2 3">
    <name type="scientific">Elliptochloris bilobata</name>
    <dbReference type="NCBI Taxonomy" id="381761"/>
    <lineage>
        <taxon>Eukaryota</taxon>
        <taxon>Viridiplantae</taxon>
        <taxon>Chlorophyta</taxon>
        <taxon>core chlorophytes</taxon>
        <taxon>Trebouxiophyceae</taxon>
        <taxon>Trebouxiophyceae incertae sedis</taxon>
        <taxon>Elliptochloris clade</taxon>
        <taxon>Elliptochloris</taxon>
    </lineage>
</organism>
<feature type="region of interest" description="Disordered" evidence="1">
    <location>
        <begin position="138"/>
        <end position="159"/>
    </location>
</feature>
<evidence type="ECO:0000256" key="1">
    <source>
        <dbReference type="SAM" id="MobiDB-lite"/>
    </source>
</evidence>
<dbReference type="Proteomes" id="UP001445335">
    <property type="component" value="Unassembled WGS sequence"/>
</dbReference>
<protein>
    <submittedName>
        <fullName evidence="2">Uncharacterized protein</fullName>
    </submittedName>
</protein>
<comment type="caution">
    <text evidence="2">The sequence shown here is derived from an EMBL/GenBank/DDBJ whole genome shotgun (WGS) entry which is preliminary data.</text>
</comment>
<dbReference type="InterPro" id="IPR011042">
    <property type="entry name" value="6-blade_b-propeller_TolB-like"/>
</dbReference>
<proteinExistence type="predicted"/>
<keyword evidence="3" id="KW-1185">Reference proteome</keyword>
<name>A0AAW1QCN0_9CHLO</name>
<evidence type="ECO:0000313" key="3">
    <source>
        <dbReference type="Proteomes" id="UP001445335"/>
    </source>
</evidence>
<dbReference type="AlphaFoldDB" id="A0AAW1QCN0"/>
<evidence type="ECO:0000313" key="2">
    <source>
        <dbReference type="EMBL" id="KAK9819241.1"/>
    </source>
</evidence>